<keyword evidence="2" id="KW-0012">Acyltransferase</keyword>
<dbReference type="PROSITE" id="PS51186">
    <property type="entry name" value="GNAT"/>
    <property type="match status" value="1"/>
</dbReference>
<keyword evidence="2" id="KW-0808">Transferase</keyword>
<evidence type="ECO:0000313" key="3">
    <source>
        <dbReference type="Proteomes" id="UP001209701"/>
    </source>
</evidence>
<comment type="caution">
    <text evidence="2">The sequence shown here is derived from an EMBL/GenBank/DDBJ whole genome shotgun (WGS) entry which is preliminary data.</text>
</comment>
<proteinExistence type="predicted"/>
<dbReference type="GO" id="GO:0016746">
    <property type="term" value="F:acyltransferase activity"/>
    <property type="evidence" value="ECO:0007669"/>
    <property type="project" value="UniProtKB-KW"/>
</dbReference>
<dbReference type="Pfam" id="PF00583">
    <property type="entry name" value="Acetyltransf_1"/>
    <property type="match status" value="1"/>
</dbReference>
<dbReference type="InterPro" id="IPR000182">
    <property type="entry name" value="GNAT_dom"/>
</dbReference>
<evidence type="ECO:0000259" key="1">
    <source>
        <dbReference type="PROSITE" id="PS51186"/>
    </source>
</evidence>
<dbReference type="EMBL" id="JAJIRN010000003">
    <property type="protein sequence ID" value="MCV2367915.1"/>
    <property type="molecule type" value="Genomic_DNA"/>
</dbReference>
<keyword evidence="3" id="KW-1185">Reference proteome</keyword>
<sequence>MRQLLQLYLHDFSEFDGDDVNEAGLYHYPWVEEYWQAPKAAFVFKVAGRYAGFCLVDGAEAGLLLPGSEHAICEFFVLRKYRNSGLGRFAAAAVFSSLAGRWEVAEHANNHGAQAFWRSVIDDFSRGKFSEQQLKDDDWHGPVQSFVHAPTG</sequence>
<accession>A0ABT2YD22</accession>
<dbReference type="RefSeq" id="WP_263570540.1">
    <property type="nucleotide sequence ID" value="NZ_JAJIRN010000003.1"/>
</dbReference>
<dbReference type="EC" id="2.3.1.-" evidence="2"/>
<gene>
    <name evidence="2" type="ORF">LNV07_07380</name>
</gene>
<reference evidence="2 3" key="1">
    <citation type="submission" date="2021-11" db="EMBL/GenBank/DDBJ databases">
        <authorList>
            <person name="Liang Q."/>
            <person name="Mou H."/>
            <person name="Liu Z."/>
        </authorList>
    </citation>
    <scope>NUCLEOTIDE SEQUENCE [LARGE SCALE GENOMIC DNA]</scope>
    <source>
        <strain evidence="2 3">CHU3</strain>
    </source>
</reference>
<evidence type="ECO:0000313" key="2">
    <source>
        <dbReference type="EMBL" id="MCV2367915.1"/>
    </source>
</evidence>
<protein>
    <submittedName>
        <fullName evidence="2">GNAT family N-acetyltransferase</fullName>
        <ecNumber evidence="2">2.3.1.-</ecNumber>
    </submittedName>
</protein>
<name>A0ABT2YD22_9BURK</name>
<dbReference type="SUPFAM" id="SSF55729">
    <property type="entry name" value="Acyl-CoA N-acyltransferases (Nat)"/>
    <property type="match status" value="1"/>
</dbReference>
<feature type="domain" description="N-acetyltransferase" evidence="1">
    <location>
        <begin position="1"/>
        <end position="152"/>
    </location>
</feature>
<organism evidence="2 3">
    <name type="scientific">Roseateles oligotrophus</name>
    <dbReference type="NCBI Taxonomy" id="1769250"/>
    <lineage>
        <taxon>Bacteria</taxon>
        <taxon>Pseudomonadati</taxon>
        <taxon>Pseudomonadota</taxon>
        <taxon>Betaproteobacteria</taxon>
        <taxon>Burkholderiales</taxon>
        <taxon>Sphaerotilaceae</taxon>
        <taxon>Roseateles</taxon>
    </lineage>
</organism>
<dbReference type="InterPro" id="IPR016181">
    <property type="entry name" value="Acyl_CoA_acyltransferase"/>
</dbReference>
<dbReference type="Proteomes" id="UP001209701">
    <property type="component" value="Unassembled WGS sequence"/>
</dbReference>
<dbReference type="Gene3D" id="3.40.630.30">
    <property type="match status" value="1"/>
</dbReference>